<keyword evidence="3" id="KW-1185">Reference proteome</keyword>
<dbReference type="Proteomes" id="UP000054564">
    <property type="component" value="Unassembled WGS sequence"/>
</dbReference>
<feature type="compositionally biased region" description="Basic and acidic residues" evidence="1">
    <location>
        <begin position="217"/>
        <end position="229"/>
    </location>
</feature>
<accession>A0A0L0VJW7</accession>
<reference evidence="3" key="1">
    <citation type="submission" date="2014-03" db="EMBL/GenBank/DDBJ databases">
        <title>The Genome Sequence of Puccinia striiformis f. sp. tritici PST-78.</title>
        <authorList>
            <consortium name="The Broad Institute Genome Sequencing Platform"/>
            <person name="Cuomo C."/>
            <person name="Hulbert S."/>
            <person name="Chen X."/>
            <person name="Walker B."/>
            <person name="Young S.K."/>
            <person name="Zeng Q."/>
            <person name="Gargeya S."/>
            <person name="Fitzgerald M."/>
            <person name="Haas B."/>
            <person name="Abouelleil A."/>
            <person name="Alvarado L."/>
            <person name="Arachchi H.M."/>
            <person name="Berlin A.M."/>
            <person name="Chapman S.B."/>
            <person name="Goldberg J."/>
            <person name="Griggs A."/>
            <person name="Gujja S."/>
            <person name="Hansen M."/>
            <person name="Howarth C."/>
            <person name="Imamovic A."/>
            <person name="Larimer J."/>
            <person name="McCowan C."/>
            <person name="Montmayeur A."/>
            <person name="Murphy C."/>
            <person name="Neiman D."/>
            <person name="Pearson M."/>
            <person name="Priest M."/>
            <person name="Roberts A."/>
            <person name="Saif S."/>
            <person name="Shea T."/>
            <person name="Sisk P."/>
            <person name="Sykes S."/>
            <person name="Wortman J."/>
            <person name="Nusbaum C."/>
            <person name="Birren B."/>
        </authorList>
    </citation>
    <scope>NUCLEOTIDE SEQUENCE [LARGE SCALE GENOMIC DNA]</scope>
    <source>
        <strain evidence="3">race PST-78</strain>
    </source>
</reference>
<protein>
    <submittedName>
        <fullName evidence="2">Uncharacterized protein</fullName>
    </submittedName>
</protein>
<comment type="caution">
    <text evidence="2">The sequence shown here is derived from an EMBL/GenBank/DDBJ whole genome shotgun (WGS) entry which is preliminary data.</text>
</comment>
<sequence>MINTSHGSYAQHDCQRPSPSHPYAAIKQSIKAVSPSSACERTCCESKHVRYAPPFIRLMRYIPSAKFNLLPAAFLPFVGPRQIHFALASPQSNKSLIIRLLPKQQASPLNPSYGAELTAQGLRQHLPHHRISSKSADHFPELLELFAECAEELPVARSHQDNPGIRRSARIRAIMDTPKEATGPSSRFNETHSTSMSNKRALGLSEGGSAVCMGPHITRDSPDDPERSKGKGGVFDPKTSLQTPAPKPQHRDSKAPKKRTSNDKSNVTSKRYHRGNKASSKQIGPDDQTTTPSKPHHRENNTPADTAASGEESSGKLHDEMSSQFLGTNLNYTPRSTCQVDRGNLLATLTKRKADSLGALADFENPSIVPNVEEHVRITTPDNKCHQPCKLPNIQVWAKVRRSLPPIVTGGAEVLEQVGLTEQTPDCSRLSSNSATPAVEEQHSNPTPVALCGIAVPRFNSTIPPLHVKHEHDLCLSVTPSPCRHQPPVLQEVIPSLVSPESSSLPQASFNLQEGPISPFVPTPWGCSLPSHDEECWCMHSPQAPESPECTPRILFELPSPSAPEPKQQTSDLLEGTGQNHSLEMHTAPVDSPFFCISPRTLSNTPFPGTPLSMGRTVGKHPIGHLEDNQGNHLKITMPTIQLSHGSNSTNTDRSNLPLDQFLLSPLLVHDQVNPRQPILEFDGSNYLIWQVAIDRTLSYVTHQEGPFVSKISSFSTLPMSESRSIEVLIRNTIDPKLLVILDSRKLQTPGEMCELLNRMYQPTNRRHKLNAIKSLNKLIKCNRTISERWVVDWHQTYFEISQLKLSNDEFMGLFFQASLNLPNEVDPTVLDSLTNRRLENHPNPTFDQVSTEMFHILLDLRFKLDKTLEEPFEAEKPKVVNHKKKDNEDGQKREGKGKESSERRGVSP</sequence>
<feature type="compositionally biased region" description="Polar residues" evidence="1">
    <location>
        <begin position="183"/>
        <end position="198"/>
    </location>
</feature>
<proteinExistence type="predicted"/>
<feature type="region of interest" description="Disordered" evidence="1">
    <location>
        <begin position="1"/>
        <end position="20"/>
    </location>
</feature>
<organism evidence="2 3">
    <name type="scientific">Puccinia striiformis f. sp. tritici PST-78</name>
    <dbReference type="NCBI Taxonomy" id="1165861"/>
    <lineage>
        <taxon>Eukaryota</taxon>
        <taxon>Fungi</taxon>
        <taxon>Dikarya</taxon>
        <taxon>Basidiomycota</taxon>
        <taxon>Pucciniomycotina</taxon>
        <taxon>Pucciniomycetes</taxon>
        <taxon>Pucciniales</taxon>
        <taxon>Pucciniaceae</taxon>
        <taxon>Puccinia</taxon>
    </lineage>
</organism>
<feature type="region of interest" description="Disordered" evidence="1">
    <location>
        <begin position="175"/>
        <end position="317"/>
    </location>
</feature>
<evidence type="ECO:0000313" key="3">
    <source>
        <dbReference type="Proteomes" id="UP000054564"/>
    </source>
</evidence>
<feature type="region of interest" description="Disordered" evidence="1">
    <location>
        <begin position="425"/>
        <end position="444"/>
    </location>
</feature>
<evidence type="ECO:0000313" key="2">
    <source>
        <dbReference type="EMBL" id="KNE99563.1"/>
    </source>
</evidence>
<feature type="compositionally biased region" description="Polar residues" evidence="1">
    <location>
        <begin position="277"/>
        <end position="293"/>
    </location>
</feature>
<feature type="region of interest" description="Disordered" evidence="1">
    <location>
        <begin position="874"/>
        <end position="909"/>
    </location>
</feature>
<feature type="compositionally biased region" description="Basic and acidic residues" evidence="1">
    <location>
        <begin position="886"/>
        <end position="909"/>
    </location>
</feature>
<name>A0A0L0VJW7_9BASI</name>
<dbReference type="OrthoDB" id="2498485at2759"/>
<feature type="compositionally biased region" description="Polar residues" evidence="1">
    <location>
        <begin position="425"/>
        <end position="436"/>
    </location>
</feature>
<dbReference type="AlphaFoldDB" id="A0A0L0VJW7"/>
<gene>
    <name evidence="2" type="ORF">PSTG_07277</name>
</gene>
<dbReference type="EMBL" id="AJIL01000045">
    <property type="protein sequence ID" value="KNE99563.1"/>
    <property type="molecule type" value="Genomic_DNA"/>
</dbReference>
<evidence type="ECO:0000256" key="1">
    <source>
        <dbReference type="SAM" id="MobiDB-lite"/>
    </source>
</evidence>